<feature type="region of interest" description="Disordered" evidence="1">
    <location>
        <begin position="223"/>
        <end position="251"/>
    </location>
</feature>
<organism evidence="3 4">
    <name type="scientific">Lineolata rhizophorae</name>
    <dbReference type="NCBI Taxonomy" id="578093"/>
    <lineage>
        <taxon>Eukaryota</taxon>
        <taxon>Fungi</taxon>
        <taxon>Dikarya</taxon>
        <taxon>Ascomycota</taxon>
        <taxon>Pezizomycotina</taxon>
        <taxon>Dothideomycetes</taxon>
        <taxon>Dothideomycetes incertae sedis</taxon>
        <taxon>Lineolatales</taxon>
        <taxon>Lineolataceae</taxon>
        <taxon>Lineolata</taxon>
    </lineage>
</organism>
<evidence type="ECO:0000313" key="4">
    <source>
        <dbReference type="Proteomes" id="UP000799766"/>
    </source>
</evidence>
<dbReference type="Proteomes" id="UP000799766">
    <property type="component" value="Unassembled WGS sequence"/>
</dbReference>
<evidence type="ECO:0000313" key="3">
    <source>
        <dbReference type="EMBL" id="KAF2452528.1"/>
    </source>
</evidence>
<feature type="domain" description="DUF7924" evidence="2">
    <location>
        <begin position="304"/>
        <end position="529"/>
    </location>
</feature>
<feature type="compositionally biased region" description="Polar residues" evidence="1">
    <location>
        <begin position="242"/>
        <end position="251"/>
    </location>
</feature>
<dbReference type="OrthoDB" id="5132737at2759"/>
<feature type="compositionally biased region" description="Low complexity" evidence="1">
    <location>
        <begin position="170"/>
        <end position="187"/>
    </location>
</feature>
<feature type="compositionally biased region" description="Low complexity" evidence="1">
    <location>
        <begin position="143"/>
        <end position="153"/>
    </location>
</feature>
<dbReference type="Pfam" id="PF25545">
    <property type="entry name" value="DUF7924"/>
    <property type="match status" value="1"/>
</dbReference>
<feature type="compositionally biased region" description="Low complexity" evidence="1">
    <location>
        <begin position="232"/>
        <end position="241"/>
    </location>
</feature>
<sequence length="578" mass="64817">MLRCGDGSEPGRGAQRALLSLVPRASCGTKPNRSGTLRLLSGSLNVVPAASQFAPFNHRTCHRYKKTLLRFLAVQMATRRSELAPLKRSRKQMQTKQGDRGQHPQGVSKAKPQTPLRRSARLNPESGNRSGQQHPPSAKKATNRSTTSRPTSSKQPPEAEELSADIVNVPSPRSPQASASLAAPSRPAGREAELASRAPINPVDYWRREHRWPKEYFEPGIMSHLRPRKRSTPSPISTTSTDQKPGESSASYHGSRFIISFQAKGSFMQNSDLGITENSRAMCLDLLRAEQTVPAESLFRDDIFRRTCQNIEDRNEARIVQDITRLIVPSAETFATFGARSLEVLAESVNEGWVHSIPLTRTRPQPDYSVGFKPKAFSKEQLKKLAPFIGDLVDGDQSFFMATQYMYFPFLACEVKGTTAGLAIADRQNAHSMTLAGRAIVEIFKLVKRQKEIDREILAFSVSHDHQNVRIFGHYPVITKEETTFYRYLIHSFDFTALDGREKWTAYKFVKNVYETWMPMHLDRIRSVVDELPFDFDFDNPPLPEKSESSPSERRNQSGIADAGSAVPNTSPEKNCDK</sequence>
<accession>A0A6A6NLJ7</accession>
<feature type="region of interest" description="Disordered" evidence="1">
    <location>
        <begin position="539"/>
        <end position="578"/>
    </location>
</feature>
<dbReference type="PANTHER" id="PTHR42470">
    <property type="entry name" value="VAST DOMAIN-CONTAINING PROTEIN"/>
    <property type="match status" value="1"/>
</dbReference>
<protein>
    <recommendedName>
        <fullName evidence="2">DUF7924 domain-containing protein</fullName>
    </recommendedName>
</protein>
<feature type="compositionally biased region" description="Basic and acidic residues" evidence="1">
    <location>
        <begin position="545"/>
        <end position="556"/>
    </location>
</feature>
<name>A0A6A6NLJ7_9PEZI</name>
<feature type="region of interest" description="Disordered" evidence="1">
    <location>
        <begin position="82"/>
        <end position="195"/>
    </location>
</feature>
<dbReference type="EMBL" id="MU001707">
    <property type="protein sequence ID" value="KAF2452528.1"/>
    <property type="molecule type" value="Genomic_DNA"/>
</dbReference>
<evidence type="ECO:0000259" key="2">
    <source>
        <dbReference type="Pfam" id="PF25545"/>
    </source>
</evidence>
<feature type="compositionally biased region" description="Polar residues" evidence="1">
    <location>
        <begin position="125"/>
        <end position="135"/>
    </location>
</feature>
<gene>
    <name evidence="3" type="ORF">BDY21DRAFT_157141</name>
</gene>
<dbReference type="InterPro" id="IPR057684">
    <property type="entry name" value="DUF7924"/>
</dbReference>
<evidence type="ECO:0000256" key="1">
    <source>
        <dbReference type="SAM" id="MobiDB-lite"/>
    </source>
</evidence>
<proteinExistence type="predicted"/>
<dbReference type="AlphaFoldDB" id="A0A6A6NLJ7"/>
<feature type="compositionally biased region" description="Polar residues" evidence="1">
    <location>
        <begin position="567"/>
        <end position="578"/>
    </location>
</feature>
<keyword evidence="4" id="KW-1185">Reference proteome</keyword>
<reference evidence="3" key="1">
    <citation type="journal article" date="2020" name="Stud. Mycol.">
        <title>101 Dothideomycetes genomes: a test case for predicting lifestyles and emergence of pathogens.</title>
        <authorList>
            <person name="Haridas S."/>
            <person name="Albert R."/>
            <person name="Binder M."/>
            <person name="Bloem J."/>
            <person name="Labutti K."/>
            <person name="Salamov A."/>
            <person name="Andreopoulos B."/>
            <person name="Baker S."/>
            <person name="Barry K."/>
            <person name="Bills G."/>
            <person name="Bluhm B."/>
            <person name="Cannon C."/>
            <person name="Castanera R."/>
            <person name="Culley D."/>
            <person name="Daum C."/>
            <person name="Ezra D."/>
            <person name="Gonzalez J."/>
            <person name="Henrissat B."/>
            <person name="Kuo A."/>
            <person name="Liang C."/>
            <person name="Lipzen A."/>
            <person name="Lutzoni F."/>
            <person name="Magnuson J."/>
            <person name="Mondo S."/>
            <person name="Nolan M."/>
            <person name="Ohm R."/>
            <person name="Pangilinan J."/>
            <person name="Park H.-J."/>
            <person name="Ramirez L."/>
            <person name="Alfaro M."/>
            <person name="Sun H."/>
            <person name="Tritt A."/>
            <person name="Yoshinaga Y."/>
            <person name="Zwiers L.-H."/>
            <person name="Turgeon B."/>
            <person name="Goodwin S."/>
            <person name="Spatafora J."/>
            <person name="Crous P."/>
            <person name="Grigoriev I."/>
        </authorList>
    </citation>
    <scope>NUCLEOTIDE SEQUENCE</scope>
    <source>
        <strain evidence="3">ATCC 16933</strain>
    </source>
</reference>
<dbReference type="PANTHER" id="PTHR42470:SF2">
    <property type="match status" value="1"/>
</dbReference>